<dbReference type="VEuPathDB" id="TriTrypDB:TcIL3000_7_1910"/>
<organism evidence="2">
    <name type="scientific">Trypanosoma congolense (strain IL3000)</name>
    <dbReference type="NCBI Taxonomy" id="1068625"/>
    <lineage>
        <taxon>Eukaryota</taxon>
        <taxon>Discoba</taxon>
        <taxon>Euglenozoa</taxon>
        <taxon>Kinetoplastea</taxon>
        <taxon>Metakinetoplastina</taxon>
        <taxon>Trypanosomatida</taxon>
        <taxon>Trypanosomatidae</taxon>
        <taxon>Trypanosoma</taxon>
        <taxon>Nannomonas</taxon>
    </lineage>
</organism>
<feature type="region of interest" description="Disordered" evidence="1">
    <location>
        <begin position="88"/>
        <end position="141"/>
    </location>
</feature>
<protein>
    <submittedName>
        <fullName evidence="2">Uncharacterized protein</fullName>
    </submittedName>
</protein>
<name>G0UPS0_TRYCI</name>
<dbReference type="AlphaFoldDB" id="G0UPS0"/>
<evidence type="ECO:0000256" key="1">
    <source>
        <dbReference type="SAM" id="MobiDB-lite"/>
    </source>
</evidence>
<evidence type="ECO:0000313" key="2">
    <source>
        <dbReference type="EMBL" id="CCC91381.1"/>
    </source>
</evidence>
<gene>
    <name evidence="2" type="ORF">TCIL3000_7_1910</name>
</gene>
<proteinExistence type="predicted"/>
<reference evidence="2" key="1">
    <citation type="journal article" date="2012" name="Proc. Natl. Acad. Sci. U.S.A.">
        <title>Antigenic diversity is generated by distinct evolutionary mechanisms in African trypanosome species.</title>
        <authorList>
            <person name="Jackson A.P."/>
            <person name="Berry A."/>
            <person name="Aslett M."/>
            <person name="Allison H.C."/>
            <person name="Burton P."/>
            <person name="Vavrova-Anderson J."/>
            <person name="Brown R."/>
            <person name="Browne H."/>
            <person name="Corton N."/>
            <person name="Hauser H."/>
            <person name="Gamble J."/>
            <person name="Gilderthorp R."/>
            <person name="Marcello L."/>
            <person name="McQuillan J."/>
            <person name="Otto T.D."/>
            <person name="Quail M.A."/>
            <person name="Sanders M.J."/>
            <person name="van Tonder A."/>
            <person name="Ginger M.L."/>
            <person name="Field M.C."/>
            <person name="Barry J.D."/>
            <person name="Hertz-Fowler C."/>
            <person name="Berriman M."/>
        </authorList>
    </citation>
    <scope>NUCLEOTIDE SEQUENCE</scope>
    <source>
        <strain evidence="2">IL3000</strain>
    </source>
</reference>
<sequence>MPKVRPCGWDHKTLPYIPKEPCLLYYLIPGDPVLHAAVPNARGEYPNLIPGMPYVEESMESEEDTEDTPVVPLIEYAPPPLLVDAGTQVGWDDLPIPPPDHFQRYEKRPATALPPPPRPVEPEQRDAPVFVRDDNRGTSTC</sequence>
<feature type="compositionally biased region" description="Basic and acidic residues" evidence="1">
    <location>
        <begin position="120"/>
        <end position="141"/>
    </location>
</feature>
<dbReference type="EMBL" id="HE575320">
    <property type="protein sequence ID" value="CCC91381.1"/>
    <property type="molecule type" value="Genomic_DNA"/>
</dbReference>
<accession>G0UPS0</accession>